<name>A0ABT5VJD0_9BACI</name>
<organism evidence="1 2">
    <name type="scientific">Alkalihalobacterium chitinilyticum</name>
    <dbReference type="NCBI Taxonomy" id="2980103"/>
    <lineage>
        <taxon>Bacteria</taxon>
        <taxon>Bacillati</taxon>
        <taxon>Bacillota</taxon>
        <taxon>Bacilli</taxon>
        <taxon>Bacillales</taxon>
        <taxon>Bacillaceae</taxon>
        <taxon>Alkalihalobacterium</taxon>
    </lineage>
</organism>
<dbReference type="Proteomes" id="UP001148125">
    <property type="component" value="Unassembled WGS sequence"/>
</dbReference>
<dbReference type="EMBL" id="JAOTPO010000015">
    <property type="protein sequence ID" value="MDE5415380.1"/>
    <property type="molecule type" value="Genomic_DNA"/>
</dbReference>
<dbReference type="Pfam" id="PF08868">
    <property type="entry name" value="YugN"/>
    <property type="match status" value="1"/>
</dbReference>
<reference evidence="1" key="1">
    <citation type="submission" date="2024-05" db="EMBL/GenBank/DDBJ databases">
        <title>Alkalihalobacillus sp. strain MEB203 novel alkaliphilic bacterium from Lonar Lake, India.</title>
        <authorList>
            <person name="Joshi A."/>
            <person name="Thite S."/>
            <person name="Mengade P."/>
        </authorList>
    </citation>
    <scope>NUCLEOTIDE SEQUENCE</scope>
    <source>
        <strain evidence="1">MEB 203</strain>
    </source>
</reference>
<keyword evidence="2" id="KW-1185">Reference proteome</keyword>
<evidence type="ECO:0000313" key="1">
    <source>
        <dbReference type="EMBL" id="MDE5415380.1"/>
    </source>
</evidence>
<protein>
    <submittedName>
        <fullName evidence="1">YugN-like family protein</fullName>
    </submittedName>
</protein>
<dbReference type="Gene3D" id="3.30.310.100">
    <property type="entry name" value="YugN-like"/>
    <property type="match status" value="1"/>
</dbReference>
<evidence type="ECO:0000313" key="2">
    <source>
        <dbReference type="Proteomes" id="UP001148125"/>
    </source>
</evidence>
<dbReference type="SUPFAM" id="SSF160755">
    <property type="entry name" value="YugN-like"/>
    <property type="match status" value="1"/>
</dbReference>
<dbReference type="RefSeq" id="WP_275119974.1">
    <property type="nucleotide sequence ID" value="NZ_JAOTPO010000015.1"/>
</dbReference>
<dbReference type="InterPro" id="IPR036491">
    <property type="entry name" value="YugN-like_sf"/>
</dbReference>
<accession>A0ABT5VJD0</accession>
<comment type="caution">
    <text evidence="1">The sequence shown here is derived from an EMBL/GenBank/DDBJ whole genome shotgun (WGS) entry which is preliminary data.</text>
</comment>
<dbReference type="InterPro" id="IPR014967">
    <property type="entry name" value="Uncharacterised_YugN-like"/>
</dbReference>
<proteinExistence type="predicted"/>
<sequence>MIELNSAIENKQFKLQHLEEKLKPLGYVIGGNWDYDHGYFDYKVNQTVGNYIFLRVPFTAVDGELDQKGVKVELGRPFLLNHDFQESLDDNILEYNSFMNQFSEPENKDAEVPQDMIAHGQSLVQELEATLLFFPK</sequence>
<gene>
    <name evidence="1" type="ORF">N7Z68_18630</name>
</gene>